<dbReference type="GO" id="GO:0006308">
    <property type="term" value="P:DNA catabolic process"/>
    <property type="evidence" value="ECO:0007669"/>
    <property type="project" value="UniProtKB-UniRule"/>
</dbReference>
<keyword evidence="5" id="KW-0269">Exonuclease</keyword>
<dbReference type="InterPro" id="IPR003761">
    <property type="entry name" value="Exonuc_VII_S"/>
</dbReference>
<keyword evidence="2" id="KW-0963">Cytoplasm</keyword>
<proteinExistence type="inferred from homology"/>
<dbReference type="OrthoDB" id="1701957at2"/>
<dbReference type="EC" id="3.1.11.6" evidence="6"/>
<dbReference type="GeneID" id="96998782"/>
<evidence type="ECO:0000256" key="4">
    <source>
        <dbReference type="ARBA" id="ARBA00022801"/>
    </source>
</evidence>
<protein>
    <recommendedName>
        <fullName evidence="6">Exodeoxyribonuclease VII small subunit</fullName>
        <ecNumber evidence="6">3.1.11.6</ecNumber>
    </recommendedName>
</protein>
<evidence type="ECO:0000256" key="2">
    <source>
        <dbReference type="ARBA" id="ARBA00022490"/>
    </source>
</evidence>
<dbReference type="SUPFAM" id="SSF116842">
    <property type="entry name" value="XseB-like"/>
    <property type="match status" value="1"/>
</dbReference>
<dbReference type="NCBIfam" id="TIGR01280">
    <property type="entry name" value="xseB"/>
    <property type="match status" value="1"/>
</dbReference>
<keyword evidence="3" id="KW-0540">Nuclease</keyword>
<keyword evidence="8" id="KW-1185">Reference proteome</keyword>
<gene>
    <name evidence="7" type="ORF">HMPREF9709_00783</name>
</gene>
<comment type="caution">
    <text evidence="7">The sequence shown here is derived from an EMBL/GenBank/DDBJ whole genome shotgun (WGS) entry which is preliminary data.</text>
</comment>
<dbReference type="GO" id="GO:0009318">
    <property type="term" value="C:exodeoxyribonuclease VII complex"/>
    <property type="evidence" value="ECO:0007669"/>
    <property type="project" value="UniProtKB-UniRule"/>
</dbReference>
<dbReference type="EMBL" id="AGEI01000020">
    <property type="protein sequence ID" value="EHR34476.1"/>
    <property type="molecule type" value="Genomic_DNA"/>
</dbReference>
<evidence type="ECO:0000256" key="1">
    <source>
        <dbReference type="ARBA" id="ARBA00009998"/>
    </source>
</evidence>
<accession>H3NN72</accession>
<dbReference type="HOGENOM" id="CLU_145918_3_4_9"/>
<comment type="similarity">
    <text evidence="1">Belongs to the XseB family.</text>
</comment>
<organism evidence="7 8">
    <name type="scientific">Helcococcus kunzii ATCC 51366</name>
    <dbReference type="NCBI Taxonomy" id="883114"/>
    <lineage>
        <taxon>Bacteria</taxon>
        <taxon>Bacillati</taxon>
        <taxon>Bacillota</taxon>
        <taxon>Tissierellia</taxon>
        <taxon>Tissierellales</taxon>
        <taxon>Peptoniphilaceae</taxon>
        <taxon>Helcococcus</taxon>
    </lineage>
</organism>
<keyword evidence="4" id="KW-0378">Hydrolase</keyword>
<dbReference type="Gene3D" id="1.10.287.1040">
    <property type="entry name" value="Exonuclease VII, small subunit"/>
    <property type="match status" value="1"/>
</dbReference>
<dbReference type="AlphaFoldDB" id="H3NN72"/>
<name>H3NN72_9FIRM</name>
<evidence type="ECO:0000256" key="3">
    <source>
        <dbReference type="ARBA" id="ARBA00022722"/>
    </source>
</evidence>
<sequence length="62" mass="7404">MEDKFEDLFGQYKDISKKLENKDITLDEALKLYEESDVIYSKLNEQIENAKIKINNIRDKHV</sequence>
<dbReference type="InterPro" id="IPR037004">
    <property type="entry name" value="Exonuc_VII_ssu_sf"/>
</dbReference>
<dbReference type="STRING" id="883114.HMPREF9709_00783"/>
<reference evidence="7 8" key="1">
    <citation type="submission" date="2012-01" db="EMBL/GenBank/DDBJ databases">
        <title>The Genome Sequence of Helcococcus kunzii ATCC 51366.</title>
        <authorList>
            <consortium name="The Broad Institute Genome Sequencing Platform"/>
            <person name="Earl A."/>
            <person name="Ward D."/>
            <person name="Feldgarden M."/>
            <person name="Gevers D."/>
            <person name="Huys G."/>
            <person name="Young S.K."/>
            <person name="Zeng Q."/>
            <person name="Gargeya S."/>
            <person name="Fitzgerald M."/>
            <person name="Haas B."/>
            <person name="Abouelleil A."/>
            <person name="Alvarado L."/>
            <person name="Arachchi H.M."/>
            <person name="Berlin A."/>
            <person name="Chapman S.B."/>
            <person name="Gearin G."/>
            <person name="Goldberg J."/>
            <person name="Griggs A."/>
            <person name="Gujja S."/>
            <person name="Hansen M."/>
            <person name="Heiman D."/>
            <person name="Howarth C."/>
            <person name="Larimer J."/>
            <person name="Lui A."/>
            <person name="MacDonald P.J.P."/>
            <person name="McCowen C."/>
            <person name="Montmayeur A."/>
            <person name="Murphy C."/>
            <person name="Neiman D."/>
            <person name="Pearson M."/>
            <person name="Priest M."/>
            <person name="Roberts A."/>
            <person name="Saif S."/>
            <person name="Shea T."/>
            <person name="Sisk P."/>
            <person name="Stolte C."/>
            <person name="Sykes S."/>
            <person name="Wortman J."/>
            <person name="Nusbaum C."/>
            <person name="Birren B."/>
        </authorList>
    </citation>
    <scope>NUCLEOTIDE SEQUENCE [LARGE SCALE GENOMIC DNA]</scope>
    <source>
        <strain evidence="7 8">ATCC 51366</strain>
    </source>
</reference>
<dbReference type="Proteomes" id="UP000004191">
    <property type="component" value="Unassembled WGS sequence"/>
</dbReference>
<evidence type="ECO:0000256" key="6">
    <source>
        <dbReference type="NCBIfam" id="TIGR01280"/>
    </source>
</evidence>
<evidence type="ECO:0000313" key="7">
    <source>
        <dbReference type="EMBL" id="EHR34476.1"/>
    </source>
</evidence>
<dbReference type="Pfam" id="PF02609">
    <property type="entry name" value="Exonuc_VII_S"/>
    <property type="match status" value="1"/>
</dbReference>
<dbReference type="GO" id="GO:0008855">
    <property type="term" value="F:exodeoxyribonuclease VII activity"/>
    <property type="evidence" value="ECO:0007669"/>
    <property type="project" value="UniProtKB-UniRule"/>
</dbReference>
<evidence type="ECO:0000313" key="8">
    <source>
        <dbReference type="Proteomes" id="UP000004191"/>
    </source>
</evidence>
<dbReference type="RefSeq" id="WP_005398140.1">
    <property type="nucleotide sequence ID" value="NZ_JH601088.1"/>
</dbReference>
<evidence type="ECO:0000256" key="5">
    <source>
        <dbReference type="ARBA" id="ARBA00022839"/>
    </source>
</evidence>